<accession>A0A7W4XWE2</accession>
<reference evidence="3 4" key="1">
    <citation type="submission" date="2020-08" db="EMBL/GenBank/DDBJ databases">
        <title>The Agave Microbiome: Exploring the role of microbial communities in plant adaptations to desert environments.</title>
        <authorList>
            <person name="Partida-Martinez L.P."/>
        </authorList>
    </citation>
    <scope>NUCLEOTIDE SEQUENCE [LARGE SCALE GENOMIC DNA]</scope>
    <source>
        <strain evidence="3 4">AS2.23</strain>
    </source>
</reference>
<feature type="region of interest" description="Disordered" evidence="1">
    <location>
        <begin position="204"/>
        <end position="253"/>
    </location>
</feature>
<dbReference type="Gene3D" id="3.30.2010.10">
    <property type="entry name" value="Metalloproteases ('zincins'), catalytic domain"/>
    <property type="match status" value="1"/>
</dbReference>
<feature type="compositionally biased region" description="Basic and acidic residues" evidence="1">
    <location>
        <begin position="19"/>
        <end position="29"/>
    </location>
</feature>
<sequence>MRAHQEGAPALDAAPAALETRDGAPERRAAAPPHPGAQVDGGRADGGRVDVRRSRRRTRTVSAYRDGERTVVLIPARFTPAEEREWVDRMVTRLEAADRRRNPLEGDLLERARELSRRHLDGLARPASVAWVENQHHRWGSCTPADGSIRLSSRLQGMPSWVLDYVLLHELAHLLVPTHSRAFWALLESYPRTERARGFLAGVDHATGREGPGHHDDDEDVTDGDAAPDGHRVVRVDGVGDGSSAVEVVTTSR</sequence>
<feature type="compositionally biased region" description="Low complexity" evidence="1">
    <location>
        <begin position="8"/>
        <end position="18"/>
    </location>
</feature>
<evidence type="ECO:0000256" key="1">
    <source>
        <dbReference type="SAM" id="MobiDB-lite"/>
    </source>
</evidence>
<evidence type="ECO:0000313" key="3">
    <source>
        <dbReference type="EMBL" id="MBB2900139.1"/>
    </source>
</evidence>
<evidence type="ECO:0000259" key="2">
    <source>
        <dbReference type="Pfam" id="PF01863"/>
    </source>
</evidence>
<dbReference type="Proteomes" id="UP000533269">
    <property type="component" value="Unassembled WGS sequence"/>
</dbReference>
<feature type="compositionally biased region" description="Low complexity" evidence="1">
    <location>
        <begin position="242"/>
        <end position="253"/>
    </location>
</feature>
<dbReference type="EMBL" id="JACHVY010000001">
    <property type="protein sequence ID" value="MBB2900139.1"/>
    <property type="molecule type" value="Genomic_DNA"/>
</dbReference>
<name>A0A7W4XWE2_KINRA</name>
<evidence type="ECO:0000313" key="4">
    <source>
        <dbReference type="Proteomes" id="UP000533269"/>
    </source>
</evidence>
<dbReference type="PANTHER" id="PTHR30399">
    <property type="entry name" value="UNCHARACTERIZED PROTEIN YGJP"/>
    <property type="match status" value="1"/>
</dbReference>
<protein>
    <recommendedName>
        <fullName evidence="2">YgjP-like metallopeptidase domain-containing protein</fullName>
    </recommendedName>
</protein>
<feature type="domain" description="YgjP-like metallopeptidase" evidence="2">
    <location>
        <begin position="106"/>
        <end position="195"/>
    </location>
</feature>
<proteinExistence type="predicted"/>
<feature type="compositionally biased region" description="Basic and acidic residues" evidence="1">
    <location>
        <begin position="42"/>
        <end position="52"/>
    </location>
</feature>
<dbReference type="AlphaFoldDB" id="A0A7W4XWE2"/>
<gene>
    <name evidence="3" type="ORF">FHR75_000927</name>
</gene>
<dbReference type="CDD" id="cd07344">
    <property type="entry name" value="M48_yhfN_like"/>
    <property type="match status" value="1"/>
</dbReference>
<feature type="region of interest" description="Disordered" evidence="1">
    <location>
        <begin position="1"/>
        <end position="61"/>
    </location>
</feature>
<comment type="caution">
    <text evidence="3">The sequence shown here is derived from an EMBL/GenBank/DDBJ whole genome shotgun (WGS) entry which is preliminary data.</text>
</comment>
<dbReference type="InterPro" id="IPR053136">
    <property type="entry name" value="UTP_pyrophosphatase-like"/>
</dbReference>
<feature type="compositionally biased region" description="Basic and acidic residues" evidence="1">
    <location>
        <begin position="206"/>
        <end position="216"/>
    </location>
</feature>
<organism evidence="3 4">
    <name type="scientific">Kineococcus radiotolerans</name>
    <dbReference type="NCBI Taxonomy" id="131568"/>
    <lineage>
        <taxon>Bacteria</taxon>
        <taxon>Bacillati</taxon>
        <taxon>Actinomycetota</taxon>
        <taxon>Actinomycetes</taxon>
        <taxon>Kineosporiales</taxon>
        <taxon>Kineosporiaceae</taxon>
        <taxon>Kineococcus</taxon>
    </lineage>
</organism>
<dbReference type="Pfam" id="PF01863">
    <property type="entry name" value="YgjP-like"/>
    <property type="match status" value="1"/>
</dbReference>
<reference evidence="3 4" key="2">
    <citation type="submission" date="2020-08" db="EMBL/GenBank/DDBJ databases">
        <authorList>
            <person name="Partida-Martinez L."/>
            <person name="Huntemann M."/>
            <person name="Clum A."/>
            <person name="Wang J."/>
            <person name="Palaniappan K."/>
            <person name="Ritter S."/>
            <person name="Chen I.-M."/>
            <person name="Stamatis D."/>
            <person name="Reddy T."/>
            <person name="O'Malley R."/>
            <person name="Daum C."/>
            <person name="Shapiro N."/>
            <person name="Ivanova N."/>
            <person name="Kyrpides N."/>
            <person name="Woyke T."/>
        </authorList>
    </citation>
    <scope>NUCLEOTIDE SEQUENCE [LARGE SCALE GENOMIC DNA]</scope>
    <source>
        <strain evidence="3 4">AS2.23</strain>
    </source>
</reference>
<dbReference type="PANTHER" id="PTHR30399:SF1">
    <property type="entry name" value="UTP PYROPHOSPHATASE"/>
    <property type="match status" value="1"/>
</dbReference>
<dbReference type="InterPro" id="IPR002725">
    <property type="entry name" value="YgjP-like_metallopeptidase"/>
</dbReference>